<keyword evidence="2" id="KW-1133">Transmembrane helix</keyword>
<feature type="transmembrane region" description="Helical" evidence="2">
    <location>
        <begin position="73"/>
        <end position="96"/>
    </location>
</feature>
<evidence type="ECO:0000313" key="4">
    <source>
        <dbReference type="Proteomes" id="UP001385951"/>
    </source>
</evidence>
<feature type="transmembrane region" description="Helical" evidence="2">
    <location>
        <begin position="218"/>
        <end position="240"/>
    </location>
</feature>
<dbReference type="Proteomes" id="UP001385951">
    <property type="component" value="Unassembled WGS sequence"/>
</dbReference>
<sequence length="274" mass="30933">MSSGKLKGGGVYAFLGVSSPFDPDCTFVTSPVFPPLLLAAFRLAIALYALFVVLFAIIWGAVRLDDAQTYFSFFTHLSYIGLLAYYWASGVQTLVYATRGQYPLRKWYRPLQFLHTLLYSSITTFPFVVTIAYWGLLSSSSTFSDKFNTWNNISVHAMNSGMALVEILLTNTRPLPWIHIPFTIAFLACYLAVAYITRATQGFYPYDFLDPHIQQAKVAAYVFGIAIAEVIIFTVVHFIIRLRIRLSRRKPVESTSPEAIDDWEEVERPSDNSA</sequence>
<comment type="caution">
    <text evidence="3">The sequence shown here is derived from an EMBL/GenBank/DDBJ whole genome shotgun (WGS) entry which is preliminary data.</text>
</comment>
<accession>A0AAW0GCB2</accession>
<evidence type="ECO:0000256" key="1">
    <source>
        <dbReference type="SAM" id="MobiDB-lite"/>
    </source>
</evidence>
<keyword evidence="4" id="KW-1185">Reference proteome</keyword>
<keyword evidence="2" id="KW-0472">Membrane</keyword>
<gene>
    <name evidence="3" type="ORF">QCA50_010295</name>
</gene>
<protein>
    <submittedName>
        <fullName evidence="3">Uncharacterized protein</fullName>
    </submittedName>
</protein>
<dbReference type="EMBL" id="JASBNA010000016">
    <property type="protein sequence ID" value="KAK7686695.1"/>
    <property type="molecule type" value="Genomic_DNA"/>
</dbReference>
<keyword evidence="2" id="KW-0812">Transmembrane</keyword>
<dbReference type="PANTHER" id="PTHR12242:SF1">
    <property type="entry name" value="MYND-TYPE DOMAIN-CONTAINING PROTEIN"/>
    <property type="match status" value="1"/>
</dbReference>
<organism evidence="3 4">
    <name type="scientific">Cerrena zonata</name>
    <dbReference type="NCBI Taxonomy" id="2478898"/>
    <lineage>
        <taxon>Eukaryota</taxon>
        <taxon>Fungi</taxon>
        <taxon>Dikarya</taxon>
        <taxon>Basidiomycota</taxon>
        <taxon>Agaricomycotina</taxon>
        <taxon>Agaricomycetes</taxon>
        <taxon>Polyporales</taxon>
        <taxon>Cerrenaceae</taxon>
        <taxon>Cerrena</taxon>
    </lineage>
</organism>
<feature type="region of interest" description="Disordered" evidence="1">
    <location>
        <begin position="253"/>
        <end position="274"/>
    </location>
</feature>
<dbReference type="AlphaFoldDB" id="A0AAW0GCB2"/>
<feature type="transmembrane region" description="Helical" evidence="2">
    <location>
        <begin position="117"/>
        <end position="137"/>
    </location>
</feature>
<proteinExistence type="predicted"/>
<dbReference type="GO" id="GO:0016020">
    <property type="term" value="C:membrane"/>
    <property type="evidence" value="ECO:0007669"/>
    <property type="project" value="TreeGrafter"/>
</dbReference>
<reference evidence="3 4" key="1">
    <citation type="submission" date="2022-09" db="EMBL/GenBank/DDBJ databases">
        <authorList>
            <person name="Palmer J.M."/>
        </authorList>
    </citation>
    <scope>NUCLEOTIDE SEQUENCE [LARGE SCALE GENOMIC DNA]</scope>
    <source>
        <strain evidence="3 4">DSM 7382</strain>
    </source>
</reference>
<feature type="transmembrane region" description="Helical" evidence="2">
    <location>
        <begin position="36"/>
        <end position="61"/>
    </location>
</feature>
<feature type="transmembrane region" description="Helical" evidence="2">
    <location>
        <begin position="176"/>
        <end position="198"/>
    </location>
</feature>
<evidence type="ECO:0000313" key="3">
    <source>
        <dbReference type="EMBL" id="KAK7686695.1"/>
    </source>
</evidence>
<dbReference type="PANTHER" id="PTHR12242">
    <property type="entry name" value="OS02G0130600 PROTEIN-RELATED"/>
    <property type="match status" value="1"/>
</dbReference>
<evidence type="ECO:0000256" key="2">
    <source>
        <dbReference type="SAM" id="Phobius"/>
    </source>
</evidence>
<name>A0AAW0GCB2_9APHY</name>